<organism evidence="2 3">
    <name type="scientific">Pleuronectes platessa</name>
    <name type="common">European plaice</name>
    <dbReference type="NCBI Taxonomy" id="8262"/>
    <lineage>
        <taxon>Eukaryota</taxon>
        <taxon>Metazoa</taxon>
        <taxon>Chordata</taxon>
        <taxon>Craniata</taxon>
        <taxon>Vertebrata</taxon>
        <taxon>Euteleostomi</taxon>
        <taxon>Actinopterygii</taxon>
        <taxon>Neopterygii</taxon>
        <taxon>Teleostei</taxon>
        <taxon>Neoteleostei</taxon>
        <taxon>Acanthomorphata</taxon>
        <taxon>Carangaria</taxon>
        <taxon>Pleuronectiformes</taxon>
        <taxon>Pleuronectoidei</taxon>
        <taxon>Pleuronectidae</taxon>
        <taxon>Pleuronectes</taxon>
    </lineage>
</organism>
<evidence type="ECO:0000256" key="1">
    <source>
        <dbReference type="SAM" id="MobiDB-lite"/>
    </source>
</evidence>
<protein>
    <submittedName>
        <fullName evidence="2">Uncharacterized protein</fullName>
    </submittedName>
</protein>
<dbReference type="EMBL" id="CADEAL010001160">
    <property type="protein sequence ID" value="CAB1429679.1"/>
    <property type="molecule type" value="Genomic_DNA"/>
</dbReference>
<dbReference type="Proteomes" id="UP001153269">
    <property type="component" value="Unassembled WGS sequence"/>
</dbReference>
<keyword evidence="3" id="KW-1185">Reference proteome</keyword>
<comment type="caution">
    <text evidence="2">The sequence shown here is derived from an EMBL/GenBank/DDBJ whole genome shotgun (WGS) entry which is preliminary data.</text>
</comment>
<reference evidence="2" key="1">
    <citation type="submission" date="2020-03" db="EMBL/GenBank/DDBJ databases">
        <authorList>
            <person name="Weist P."/>
        </authorList>
    </citation>
    <scope>NUCLEOTIDE SEQUENCE</scope>
</reference>
<name>A0A9N7YML4_PLEPL</name>
<accession>A0A9N7YML4</accession>
<dbReference type="AlphaFoldDB" id="A0A9N7YML4"/>
<sequence length="127" mass="14031">MLISLLDVSPAVSLQDGRVDSVHSTSHAHMALARLQREQDVRLRSSRLRGVAGVVFLGPSGPRSCVFGGEQQRSSRRNVFEVNPPKPEKETCSFATETSRRSTHIFTPTSLLEQLKAMNKPDEEVTS</sequence>
<feature type="region of interest" description="Disordered" evidence="1">
    <location>
        <begin position="81"/>
        <end position="100"/>
    </location>
</feature>
<gene>
    <name evidence="2" type="ORF">PLEPLA_LOCUS17659</name>
</gene>
<proteinExistence type="predicted"/>
<evidence type="ECO:0000313" key="3">
    <source>
        <dbReference type="Proteomes" id="UP001153269"/>
    </source>
</evidence>
<evidence type="ECO:0000313" key="2">
    <source>
        <dbReference type="EMBL" id="CAB1429679.1"/>
    </source>
</evidence>